<name>A6TS74_ALKMQ</name>
<dbReference type="EMBL" id="CP000724">
    <property type="protein sequence ID" value="ABR49042.1"/>
    <property type="molecule type" value="Genomic_DNA"/>
</dbReference>
<dbReference type="InterPro" id="IPR007863">
    <property type="entry name" value="Peptidase_M16_C"/>
</dbReference>
<dbReference type="Pfam" id="PF05193">
    <property type="entry name" value="Peptidase_M16_C"/>
    <property type="match status" value="1"/>
</dbReference>
<evidence type="ECO:0000313" key="3">
    <source>
        <dbReference type="Proteomes" id="UP000001572"/>
    </source>
</evidence>
<dbReference type="KEGG" id="amt:Amet_2892"/>
<dbReference type="AlphaFoldDB" id="A6TS74"/>
<dbReference type="PANTHER" id="PTHR11851">
    <property type="entry name" value="METALLOPROTEASE"/>
    <property type="match status" value="1"/>
</dbReference>
<feature type="domain" description="Peptidase M16 C-terminal" evidence="1">
    <location>
        <begin position="183"/>
        <end position="356"/>
    </location>
</feature>
<reference evidence="3" key="1">
    <citation type="journal article" date="2016" name="Genome Announc.">
        <title>Complete genome sequence of Alkaliphilus metalliredigens strain QYMF, an alkaliphilic and metal-reducing bacterium isolated from borax-contaminated leachate ponds.</title>
        <authorList>
            <person name="Hwang C."/>
            <person name="Copeland A."/>
            <person name="Lucas S."/>
            <person name="Lapidus A."/>
            <person name="Barry K."/>
            <person name="Detter J.C."/>
            <person name="Glavina Del Rio T."/>
            <person name="Hammon N."/>
            <person name="Israni S."/>
            <person name="Dalin E."/>
            <person name="Tice H."/>
            <person name="Pitluck S."/>
            <person name="Chertkov O."/>
            <person name="Brettin T."/>
            <person name="Bruce D."/>
            <person name="Han C."/>
            <person name="Schmutz J."/>
            <person name="Larimer F."/>
            <person name="Land M.L."/>
            <person name="Hauser L."/>
            <person name="Kyrpides N."/>
            <person name="Mikhailova N."/>
            <person name="Ye Q."/>
            <person name="Zhou J."/>
            <person name="Richardson P."/>
            <person name="Fields M.W."/>
        </authorList>
    </citation>
    <scope>NUCLEOTIDE SEQUENCE [LARGE SCALE GENOMIC DNA]</scope>
    <source>
        <strain evidence="3">QYMF</strain>
    </source>
</reference>
<dbReference type="InterPro" id="IPR050361">
    <property type="entry name" value="MPP/UQCRC_Complex"/>
</dbReference>
<dbReference type="GO" id="GO:0046872">
    <property type="term" value="F:metal ion binding"/>
    <property type="evidence" value="ECO:0007669"/>
    <property type="project" value="InterPro"/>
</dbReference>
<dbReference type="eggNOG" id="COG0612">
    <property type="taxonomic scope" value="Bacteria"/>
</dbReference>
<dbReference type="Gene3D" id="3.30.830.10">
    <property type="entry name" value="Metalloenzyme, LuxS/M16 peptidase-like"/>
    <property type="match status" value="2"/>
</dbReference>
<dbReference type="SUPFAM" id="SSF63411">
    <property type="entry name" value="LuxS/MPP-like metallohydrolase"/>
    <property type="match status" value="2"/>
</dbReference>
<dbReference type="NCBIfam" id="NF047422">
    <property type="entry name" value="YfmF_fam"/>
    <property type="match status" value="1"/>
</dbReference>
<protein>
    <submittedName>
        <fullName evidence="2">Peptidase M16 domain protein</fullName>
    </submittedName>
</protein>
<dbReference type="STRING" id="293826.Amet_2892"/>
<keyword evidence="3" id="KW-1185">Reference proteome</keyword>
<dbReference type="RefSeq" id="WP_012064010.1">
    <property type="nucleotide sequence ID" value="NC_009633.1"/>
</dbReference>
<gene>
    <name evidence="2" type="ordered locus">Amet_2892</name>
</gene>
<evidence type="ECO:0000313" key="2">
    <source>
        <dbReference type="EMBL" id="ABR49042.1"/>
    </source>
</evidence>
<evidence type="ECO:0000259" key="1">
    <source>
        <dbReference type="Pfam" id="PF05193"/>
    </source>
</evidence>
<dbReference type="PANTHER" id="PTHR11851:SF186">
    <property type="entry name" value="INACTIVE METALLOPROTEASE YMFF-RELATED"/>
    <property type="match status" value="1"/>
</dbReference>
<accession>A6TS74</accession>
<dbReference type="InterPro" id="IPR011249">
    <property type="entry name" value="Metalloenz_LuxS/M16"/>
</dbReference>
<sequence>MELPKRTKINEGVYLHTLRVGHFKTNIINFNIQRPLTKEEVTYNALLPMILERGTQSHPTSKAISDSLDYLYGASFNTNVDKKGERQIIQFSLMLANDQFVEESVFEKGLVLLNEIIHGPFLENGAFKKEYVNQEKKNLQDRISGRINDKMSYSLERCAEEMCKEEPFHIFPQGEIEDLEGIDETKLYKHYKKVMETSPIDIVVVGDIQHEKIVKMIKDTFKFNRKTVLENEREKVNFEVNKVNEVEENMEINQGKLTLGYRTNIPYEEAGYAALMVYSSILGGGAHSKLFLKVREEKSLCYYIFSQLEKFKSLMLISSGIEEAQYGETIKAVENQLKEMESGNISDMQMEHGKKAVITNLESLRDSSNGLANFILSQSLSQTNETINTMIEKIRGVAKADVVEVAEKIELDTIYFLKKA</sequence>
<organism evidence="2 3">
    <name type="scientific">Alkaliphilus metalliredigens (strain QYMF)</name>
    <dbReference type="NCBI Taxonomy" id="293826"/>
    <lineage>
        <taxon>Bacteria</taxon>
        <taxon>Bacillati</taxon>
        <taxon>Bacillota</taxon>
        <taxon>Clostridia</taxon>
        <taxon>Peptostreptococcales</taxon>
        <taxon>Natronincolaceae</taxon>
        <taxon>Alkaliphilus</taxon>
    </lineage>
</organism>
<proteinExistence type="predicted"/>
<dbReference type="HOGENOM" id="CLU_052943_0_0_9"/>
<dbReference type="Proteomes" id="UP000001572">
    <property type="component" value="Chromosome"/>
</dbReference>